<organism evidence="3 4">
    <name type="scientific">Tritrichomonas musculus</name>
    <dbReference type="NCBI Taxonomy" id="1915356"/>
    <lineage>
        <taxon>Eukaryota</taxon>
        <taxon>Metamonada</taxon>
        <taxon>Parabasalia</taxon>
        <taxon>Tritrichomonadida</taxon>
        <taxon>Tritrichomonadidae</taxon>
        <taxon>Tritrichomonas</taxon>
    </lineage>
</organism>
<feature type="region of interest" description="Disordered" evidence="2">
    <location>
        <begin position="459"/>
        <end position="549"/>
    </location>
</feature>
<keyword evidence="4" id="KW-1185">Reference proteome</keyword>
<reference evidence="3 4" key="1">
    <citation type="submission" date="2024-04" db="EMBL/GenBank/DDBJ databases">
        <title>Tritrichomonas musculus Genome.</title>
        <authorList>
            <person name="Alves-Ferreira E."/>
            <person name="Grigg M."/>
            <person name="Lorenzi H."/>
            <person name="Galac M."/>
        </authorList>
    </citation>
    <scope>NUCLEOTIDE SEQUENCE [LARGE SCALE GENOMIC DNA]</scope>
    <source>
        <strain evidence="3 4">EAF2021</strain>
    </source>
</reference>
<feature type="coiled-coil region" evidence="1">
    <location>
        <begin position="682"/>
        <end position="783"/>
    </location>
</feature>
<feature type="coiled-coil region" evidence="1">
    <location>
        <begin position="2"/>
        <end position="57"/>
    </location>
</feature>
<evidence type="ECO:0000256" key="2">
    <source>
        <dbReference type="SAM" id="MobiDB-lite"/>
    </source>
</evidence>
<keyword evidence="1" id="KW-0175">Coiled coil</keyword>
<evidence type="ECO:0000313" key="4">
    <source>
        <dbReference type="Proteomes" id="UP001470230"/>
    </source>
</evidence>
<feature type="compositionally biased region" description="Low complexity" evidence="2">
    <location>
        <begin position="492"/>
        <end position="504"/>
    </location>
</feature>
<feature type="compositionally biased region" description="Basic and acidic residues" evidence="2">
    <location>
        <begin position="538"/>
        <end position="549"/>
    </location>
</feature>
<dbReference type="Proteomes" id="UP001470230">
    <property type="component" value="Unassembled WGS sequence"/>
</dbReference>
<dbReference type="Gene3D" id="1.10.287.1490">
    <property type="match status" value="1"/>
</dbReference>
<evidence type="ECO:0000256" key="1">
    <source>
        <dbReference type="SAM" id="Coils"/>
    </source>
</evidence>
<evidence type="ECO:0000313" key="3">
    <source>
        <dbReference type="EMBL" id="KAK8894286.1"/>
    </source>
</evidence>
<feature type="compositionally biased region" description="Basic and acidic residues" evidence="2">
    <location>
        <begin position="505"/>
        <end position="528"/>
    </location>
</feature>
<gene>
    <name evidence="3" type="ORF">M9Y10_022721</name>
</gene>
<feature type="coiled-coil region" evidence="1">
    <location>
        <begin position="250"/>
        <end position="309"/>
    </location>
</feature>
<feature type="coiled-coil region" evidence="1">
    <location>
        <begin position="110"/>
        <end position="221"/>
    </location>
</feature>
<name>A0ABR2KU15_9EUKA</name>
<feature type="coiled-coil region" evidence="1">
    <location>
        <begin position="350"/>
        <end position="377"/>
    </location>
</feature>
<comment type="caution">
    <text evidence="3">The sequence shown here is derived from an EMBL/GenBank/DDBJ whole genome shotgun (WGS) entry which is preliminary data.</text>
</comment>
<proteinExistence type="predicted"/>
<accession>A0ABR2KU15</accession>
<dbReference type="EMBL" id="JAPFFF010000003">
    <property type="protein sequence ID" value="KAK8894286.1"/>
    <property type="molecule type" value="Genomic_DNA"/>
</dbReference>
<protein>
    <submittedName>
        <fullName evidence="3">Uncharacterized protein</fullName>
    </submittedName>
</protein>
<feature type="coiled-coil region" evidence="1">
    <location>
        <begin position="569"/>
        <end position="596"/>
    </location>
</feature>
<sequence>MANANQAEINDLKNQLSEATKEINLLKSIKIELSVQIDTLKQKLIDLTDSNKNLFDNSDTKSASFSGTLPSSSFFNSDEYDEEPKLSSQIFSLSNEIEKLKKESQPILELDDAKKEILSLRNQISEIKNLSQTGNFRNKIRNESRSTEESIISYEEQNKLLQNELYEKKKQISNLLAQIQDLQSTKAKNEIDKTIIKERTINDLKHKISEYENEINLLHSKLSDKETVISTIKKEHDIINDNKISDENRVSKLEKQLIEKDKVILELQEQINSIQSNSSNREQKFQNDIAQLTSQIAEKDSQIKKKDKEIRSLKNFIEDMKSSFAERSLQTEKMDQESDSQKNCNMDSQIEKLVKEIAKLRRSKAKLQQQIDQLTQSDSLKDSQINMLRGQITIFQQFKVTEEKKDAELILLRSQIEDIQSNEEEREAQIQLKLDEKDTEIKALKEQIERLKKEQVGNNLNTQQIEKDNILPNQNNDNVISKVKDNEDNNENENNIENKISNENNLKKDNSQNLNKKDSNINETKENNPENNINENKNTSDNKKLDKKANEKNNKKVIIKDDIIDQKFLSEKEKIIDSYESQIASYQTKITELENKIFDYDNGKRQTYDTQLKMLEIDKLNNELFLKDSEIDSLKSIINRQQKQIEDSEKIQYLHTNNNNNSNSSLYDALSDTTNNDNDLQLFQKNQEIAQLKLQISDQQDKINELKLEIKSNNLNSYYEFTDYNNQNRTKNSDYLSLKHKCEKLEKELNQKKIDEQVEAQNTLRLKNELSSYQIKYNQMKDETQSDSLLYQTLKEEYTILESKHQVALKLIGKLWSRNQTLIRENSGKSSLCSNDTDDFSPDDFQFL</sequence>